<dbReference type="EMBL" id="CAWUON010000011">
    <property type="protein sequence ID" value="CAK7265316.1"/>
    <property type="molecule type" value="Genomic_DNA"/>
</dbReference>
<feature type="region of interest" description="Disordered" evidence="4">
    <location>
        <begin position="65"/>
        <end position="84"/>
    </location>
</feature>
<dbReference type="PANTHER" id="PTHR10938:SF0">
    <property type="entry name" value="TRANSLATION INITIATION FACTOR IF-3, MITOCHONDRIAL"/>
    <property type="match status" value="1"/>
</dbReference>
<reference evidence="5 6" key="1">
    <citation type="submission" date="2024-01" db="EMBL/GenBank/DDBJ databases">
        <authorList>
            <person name="Allen C."/>
            <person name="Tagirdzhanova G."/>
        </authorList>
    </citation>
    <scope>NUCLEOTIDE SEQUENCE [LARGE SCALE GENOMIC DNA]</scope>
    <source>
        <strain evidence="5 6">CBS 119000</strain>
    </source>
</reference>
<protein>
    <recommendedName>
        <fullName evidence="7">Translation initiation factor</fullName>
    </recommendedName>
</protein>
<feature type="region of interest" description="Disordered" evidence="4">
    <location>
        <begin position="118"/>
        <end position="143"/>
    </location>
</feature>
<dbReference type="InterPro" id="IPR001288">
    <property type="entry name" value="Translation_initiation_fac_3"/>
</dbReference>
<dbReference type="Gene3D" id="3.30.110.10">
    <property type="entry name" value="Translation initiation factor 3 (IF-3), C-terminal domain"/>
    <property type="match status" value="1"/>
</dbReference>
<evidence type="ECO:0000313" key="6">
    <source>
        <dbReference type="Proteomes" id="UP001642502"/>
    </source>
</evidence>
<evidence type="ECO:0000256" key="3">
    <source>
        <dbReference type="ARBA" id="ARBA00022917"/>
    </source>
</evidence>
<name>A0ABP0DCE6_9PEZI</name>
<evidence type="ECO:0000256" key="4">
    <source>
        <dbReference type="SAM" id="MobiDB-lite"/>
    </source>
</evidence>
<keyword evidence="6" id="KW-1185">Reference proteome</keyword>
<comment type="caution">
    <text evidence="5">The sequence shown here is derived from an EMBL/GenBank/DDBJ whole genome shotgun (WGS) entry which is preliminary data.</text>
</comment>
<accession>A0ABP0DCE6</accession>
<proteinExistence type="inferred from homology"/>
<sequence>MRAAACIFTPATALSRVFLSSAGSSQKSLVAGRRKFANATRSSRSAGHGCTVSTVQLARWLQSETKTQQRCVHHSTQLRDPKEGLARPLNQASRQDAIHHGGRPRPQHSTRLATAADFFGPSTHAGNGESQRTAGTGSAGPGTLAVRKQSNATAGLAARARGGSKVRMPRDRDIAYSHVILQNPNGSLSDPRPTGAVMRGLHSITESLVMLAYPDTEGPRENPTTRFPICTIVNRIAERKQEADLLAAARKKAVAKKELELSWGIESHDLGHRLKKLHEFLDKGLLVEMTLMRKKGKREATKPEANELLRRIRETIAAVPGAKETKAMEGELLRTVRLTLQGPSPKKKKELS</sequence>
<evidence type="ECO:0000256" key="2">
    <source>
        <dbReference type="ARBA" id="ARBA00022540"/>
    </source>
</evidence>
<dbReference type="Proteomes" id="UP001642502">
    <property type="component" value="Unassembled WGS sequence"/>
</dbReference>
<dbReference type="PANTHER" id="PTHR10938">
    <property type="entry name" value="TRANSLATION INITIATION FACTOR IF-3"/>
    <property type="match status" value="1"/>
</dbReference>
<evidence type="ECO:0000313" key="5">
    <source>
        <dbReference type="EMBL" id="CAK7265316.1"/>
    </source>
</evidence>
<keyword evidence="2" id="KW-0396">Initiation factor</keyword>
<gene>
    <name evidence="5" type="ORF">SEPCBS119000_001450</name>
</gene>
<organism evidence="5 6">
    <name type="scientific">Sporothrix epigloea</name>
    <dbReference type="NCBI Taxonomy" id="1892477"/>
    <lineage>
        <taxon>Eukaryota</taxon>
        <taxon>Fungi</taxon>
        <taxon>Dikarya</taxon>
        <taxon>Ascomycota</taxon>
        <taxon>Pezizomycotina</taxon>
        <taxon>Sordariomycetes</taxon>
        <taxon>Sordariomycetidae</taxon>
        <taxon>Ophiostomatales</taxon>
        <taxon>Ophiostomataceae</taxon>
        <taxon>Sporothrix</taxon>
    </lineage>
</organism>
<feature type="compositionally biased region" description="Polar residues" evidence="4">
    <location>
        <begin position="124"/>
        <end position="136"/>
    </location>
</feature>
<evidence type="ECO:0000256" key="1">
    <source>
        <dbReference type="ARBA" id="ARBA00005439"/>
    </source>
</evidence>
<comment type="similarity">
    <text evidence="1">Belongs to the IF-3 family.</text>
</comment>
<evidence type="ECO:0008006" key="7">
    <source>
        <dbReference type="Google" id="ProtNLM"/>
    </source>
</evidence>
<keyword evidence="3" id="KW-0648">Protein biosynthesis</keyword>
<dbReference type="SUPFAM" id="SSF55200">
    <property type="entry name" value="Translation initiation factor IF3, C-terminal domain"/>
    <property type="match status" value="1"/>
</dbReference>
<dbReference type="InterPro" id="IPR036788">
    <property type="entry name" value="T_IF-3_C_sf"/>
</dbReference>